<sequence length="123" mass="12869">MRIAIVACAVLVGGCVSANGQLDVWFDIASPPGKTRGKEAFDMDAAGCRFAAQSAMQGRAPFVPYSGTNVNAATANLIGAMSVPEAPSVSDCLLAKGWRYLGKAPDRAEADRMIDRYKASAGR</sequence>
<feature type="signal peptide" evidence="1">
    <location>
        <begin position="1"/>
        <end position="18"/>
    </location>
</feature>
<feature type="chain" id="PRO_5032490498" description="Lipoprotein" evidence="1">
    <location>
        <begin position="19"/>
        <end position="123"/>
    </location>
</feature>
<accession>A0A840C0U0</accession>
<evidence type="ECO:0000256" key="1">
    <source>
        <dbReference type="SAM" id="SignalP"/>
    </source>
</evidence>
<dbReference type="AlphaFoldDB" id="A0A840C0U0"/>
<dbReference type="EMBL" id="JACIEN010000003">
    <property type="protein sequence ID" value="MBB4017602.1"/>
    <property type="molecule type" value="Genomic_DNA"/>
</dbReference>
<dbReference type="Proteomes" id="UP000577362">
    <property type="component" value="Unassembled WGS sequence"/>
</dbReference>
<evidence type="ECO:0008006" key="4">
    <source>
        <dbReference type="Google" id="ProtNLM"/>
    </source>
</evidence>
<reference evidence="2 3" key="1">
    <citation type="submission" date="2020-08" db="EMBL/GenBank/DDBJ databases">
        <title>Genomic Encyclopedia of Type Strains, Phase IV (KMG-IV): sequencing the most valuable type-strain genomes for metagenomic binning, comparative biology and taxonomic classification.</title>
        <authorList>
            <person name="Goeker M."/>
        </authorList>
    </citation>
    <scope>NUCLEOTIDE SEQUENCE [LARGE SCALE GENOMIC DNA]</scope>
    <source>
        <strain evidence="2 3">DSM 103737</strain>
    </source>
</reference>
<keyword evidence="1" id="KW-0732">Signal</keyword>
<organism evidence="2 3">
    <name type="scientific">Chelatococcus caeni</name>
    <dbReference type="NCBI Taxonomy" id="1348468"/>
    <lineage>
        <taxon>Bacteria</taxon>
        <taxon>Pseudomonadati</taxon>
        <taxon>Pseudomonadota</taxon>
        <taxon>Alphaproteobacteria</taxon>
        <taxon>Hyphomicrobiales</taxon>
        <taxon>Chelatococcaceae</taxon>
        <taxon>Chelatococcus</taxon>
    </lineage>
</organism>
<protein>
    <recommendedName>
        <fullName evidence="4">Lipoprotein</fullName>
    </recommendedName>
</protein>
<comment type="caution">
    <text evidence="2">The sequence shown here is derived from an EMBL/GenBank/DDBJ whole genome shotgun (WGS) entry which is preliminary data.</text>
</comment>
<gene>
    <name evidence="2" type="ORF">GGR16_002636</name>
</gene>
<proteinExistence type="predicted"/>
<name>A0A840C0U0_9HYPH</name>
<evidence type="ECO:0000313" key="2">
    <source>
        <dbReference type="EMBL" id="MBB4017602.1"/>
    </source>
</evidence>
<keyword evidence="3" id="KW-1185">Reference proteome</keyword>
<evidence type="ECO:0000313" key="3">
    <source>
        <dbReference type="Proteomes" id="UP000577362"/>
    </source>
</evidence>
<dbReference type="PROSITE" id="PS51257">
    <property type="entry name" value="PROKAR_LIPOPROTEIN"/>
    <property type="match status" value="1"/>
</dbReference>